<reference evidence="2 3" key="1">
    <citation type="submission" date="2019-10" db="EMBL/GenBank/DDBJ databases">
        <title>Extracellular Electron Transfer in a Candidatus Methanoperedens spp. Enrichment Culture.</title>
        <authorList>
            <person name="Berger S."/>
            <person name="Rangel Shaw D."/>
            <person name="Berben T."/>
            <person name="In 'T Zandt M."/>
            <person name="Frank J."/>
            <person name="Reimann J."/>
            <person name="Jetten M.S.M."/>
            <person name="Welte C.U."/>
        </authorList>
    </citation>
    <scope>NUCLEOTIDE SEQUENCE [LARGE SCALE GENOMIC DNA]</scope>
    <source>
        <strain evidence="2">SB12</strain>
    </source>
</reference>
<dbReference type="InterPro" id="IPR009061">
    <property type="entry name" value="DNA-bd_dom_put_sf"/>
</dbReference>
<dbReference type="SUPFAM" id="SSF46955">
    <property type="entry name" value="Putative DNA-binding domain"/>
    <property type="match status" value="1"/>
</dbReference>
<sequence length="152" mass="16898">MIQKVYSIDEVAEILHLHPRTVRRRIQSGEIAATRVGRQFRISQATLDRLCGMPGFLPVSESPELQRPDAAAGKEAFVSAVIDIDEIPREQGMRLTNTIMAVMNSGVTSGSRVECVYYEGRRALKVILTGELSQIPELMLMIRGLLTEQGPF</sequence>
<dbReference type="Proteomes" id="UP000460298">
    <property type="component" value="Unassembled WGS sequence"/>
</dbReference>
<evidence type="ECO:0000313" key="2">
    <source>
        <dbReference type="EMBL" id="KAB2934254.1"/>
    </source>
</evidence>
<comment type="caution">
    <text evidence="2">The sequence shown here is derived from an EMBL/GenBank/DDBJ whole genome shotgun (WGS) entry which is preliminary data.</text>
</comment>
<evidence type="ECO:0000313" key="3">
    <source>
        <dbReference type="Proteomes" id="UP000460298"/>
    </source>
</evidence>
<organism evidence="2 3">
    <name type="scientific">Leptonema illini</name>
    <dbReference type="NCBI Taxonomy" id="183"/>
    <lineage>
        <taxon>Bacteria</taxon>
        <taxon>Pseudomonadati</taxon>
        <taxon>Spirochaetota</taxon>
        <taxon>Spirochaetia</taxon>
        <taxon>Leptospirales</taxon>
        <taxon>Leptospiraceae</taxon>
        <taxon>Leptonema</taxon>
    </lineage>
</organism>
<accession>A0A833LZS6</accession>
<dbReference type="GO" id="GO:0003677">
    <property type="term" value="F:DNA binding"/>
    <property type="evidence" value="ECO:0007669"/>
    <property type="project" value="InterPro"/>
</dbReference>
<dbReference type="AlphaFoldDB" id="A0A833LZS6"/>
<proteinExistence type="predicted"/>
<evidence type="ECO:0000259" key="1">
    <source>
        <dbReference type="Pfam" id="PF12728"/>
    </source>
</evidence>
<dbReference type="EMBL" id="WBUI01000003">
    <property type="protein sequence ID" value="KAB2934254.1"/>
    <property type="molecule type" value="Genomic_DNA"/>
</dbReference>
<dbReference type="NCBIfam" id="TIGR01764">
    <property type="entry name" value="excise"/>
    <property type="match status" value="1"/>
</dbReference>
<dbReference type="Pfam" id="PF12728">
    <property type="entry name" value="HTH_17"/>
    <property type="match status" value="1"/>
</dbReference>
<name>A0A833LZS6_9LEPT</name>
<dbReference type="InterPro" id="IPR010093">
    <property type="entry name" value="SinI_DNA-bd"/>
</dbReference>
<feature type="domain" description="Helix-turn-helix" evidence="1">
    <location>
        <begin position="5"/>
        <end position="49"/>
    </location>
</feature>
<dbReference type="InterPro" id="IPR041657">
    <property type="entry name" value="HTH_17"/>
</dbReference>
<protein>
    <submittedName>
        <fullName evidence="2">Helix-turn-helix domain-containing protein</fullName>
    </submittedName>
</protein>
<gene>
    <name evidence="2" type="ORF">F9K24_04305</name>
</gene>